<reference evidence="3 4" key="1">
    <citation type="submission" date="2022-07" db="EMBL/GenBank/DDBJ databases">
        <title>Methylomonas rivi sp. nov., Methylomonas rosea sp. nov., Methylomonas aureus sp. nov. and Methylomonas subterranea sp. nov., four novel methanotrophs isolated from a freshwater creek and the deep terrestrial subsurface.</title>
        <authorList>
            <person name="Abin C."/>
            <person name="Sankaranarayanan K."/>
            <person name="Garner C."/>
            <person name="Sindelar R."/>
            <person name="Kotary K."/>
            <person name="Garner R."/>
            <person name="Barclay S."/>
            <person name="Lawson P."/>
            <person name="Krumholz L."/>
        </authorList>
    </citation>
    <scope>NUCLEOTIDE SEQUENCE [LARGE SCALE GENOMIC DNA]</scope>
    <source>
        <strain evidence="3 4">WSC-6</strain>
    </source>
</reference>
<dbReference type="InterPro" id="IPR050194">
    <property type="entry name" value="Glycosyltransferase_grp1"/>
</dbReference>
<dbReference type="InterPro" id="IPR001296">
    <property type="entry name" value="Glyco_trans_1"/>
</dbReference>
<dbReference type="PANTHER" id="PTHR45947:SF3">
    <property type="entry name" value="SULFOQUINOVOSYL TRANSFERASE SQD2"/>
    <property type="match status" value="1"/>
</dbReference>
<dbReference type="Pfam" id="PF13439">
    <property type="entry name" value="Glyco_transf_4"/>
    <property type="match status" value="1"/>
</dbReference>
<dbReference type="RefSeq" id="WP_256617267.1">
    <property type="nucleotide sequence ID" value="NZ_JANIBK010000248.1"/>
</dbReference>
<name>A0ABT1UAP7_9GAMM</name>
<comment type="caution">
    <text evidence="3">The sequence shown here is derived from an EMBL/GenBank/DDBJ whole genome shotgun (WGS) entry which is preliminary data.</text>
</comment>
<evidence type="ECO:0000313" key="3">
    <source>
        <dbReference type="EMBL" id="MCQ8130872.1"/>
    </source>
</evidence>
<dbReference type="Proteomes" id="UP001524586">
    <property type="component" value="Unassembled WGS sequence"/>
</dbReference>
<feature type="domain" description="Glycosyltransferase subfamily 4-like N-terminal" evidence="2">
    <location>
        <begin position="15"/>
        <end position="172"/>
    </location>
</feature>
<evidence type="ECO:0000259" key="1">
    <source>
        <dbReference type="Pfam" id="PF00534"/>
    </source>
</evidence>
<gene>
    <name evidence="3" type="ORF">NP596_20625</name>
</gene>
<dbReference type="CDD" id="cd03795">
    <property type="entry name" value="GT4_WfcD-like"/>
    <property type="match status" value="1"/>
</dbReference>
<dbReference type="SUPFAM" id="SSF53756">
    <property type="entry name" value="UDP-Glycosyltransferase/glycogen phosphorylase"/>
    <property type="match status" value="1"/>
</dbReference>
<evidence type="ECO:0000313" key="4">
    <source>
        <dbReference type="Proteomes" id="UP001524586"/>
    </source>
</evidence>
<organism evidence="3 4">
    <name type="scientific">Methylomonas rivi</name>
    <dbReference type="NCBI Taxonomy" id="2952226"/>
    <lineage>
        <taxon>Bacteria</taxon>
        <taxon>Pseudomonadati</taxon>
        <taxon>Pseudomonadota</taxon>
        <taxon>Gammaproteobacteria</taxon>
        <taxon>Methylococcales</taxon>
        <taxon>Methylococcaceae</taxon>
        <taxon>Methylomonas</taxon>
    </lineage>
</organism>
<keyword evidence="4" id="KW-1185">Reference proteome</keyword>
<sequence length="374" mass="42132">MRILHFFKTAFPETMGGIEQVIDQLARGSNRLGIETDVLTLTATADTHPLEVHGYRVHRVRRDFQLASTGFSASALPCFSRLARQADIIHYHFPWPFMDLLHFAGRVKKPCLLTYHSDIIRQRLLLTFYRPLMNRFMLDVDRIVATSPNYLATSPVLQNYAAKVSVIPIGLDKAGYPMPPPARLRYWREKLGERFFLFVGVLRYYKGLHILLEAAKDTGIAVAIVGAGPTENELKRKAARLKLRHIHFFGYLPEEDKAALLTLCYAVVFPSHLRSEAFGISLLEGAMHGKPMISCEIGTGTTYVNIGGETGLVVPPSDPASLRAAMLHLLNNPAEAAEMGRRAEQRYWNYFTAEHMANGYAALYRDLFSTSLHR</sequence>
<dbReference type="EMBL" id="JANIBK010000248">
    <property type="protein sequence ID" value="MCQ8130872.1"/>
    <property type="molecule type" value="Genomic_DNA"/>
</dbReference>
<evidence type="ECO:0000259" key="2">
    <source>
        <dbReference type="Pfam" id="PF13439"/>
    </source>
</evidence>
<dbReference type="PANTHER" id="PTHR45947">
    <property type="entry name" value="SULFOQUINOVOSYL TRANSFERASE SQD2"/>
    <property type="match status" value="1"/>
</dbReference>
<dbReference type="Pfam" id="PF00534">
    <property type="entry name" value="Glycos_transf_1"/>
    <property type="match status" value="1"/>
</dbReference>
<proteinExistence type="predicted"/>
<accession>A0ABT1UAP7</accession>
<dbReference type="Gene3D" id="3.40.50.2000">
    <property type="entry name" value="Glycogen Phosphorylase B"/>
    <property type="match status" value="2"/>
</dbReference>
<protein>
    <submittedName>
        <fullName evidence="3">Glycosyltransferase family 4 protein</fullName>
    </submittedName>
</protein>
<dbReference type="InterPro" id="IPR028098">
    <property type="entry name" value="Glyco_trans_4-like_N"/>
</dbReference>
<feature type="domain" description="Glycosyl transferase family 1" evidence="1">
    <location>
        <begin position="189"/>
        <end position="346"/>
    </location>
</feature>